<dbReference type="GO" id="GO:0008716">
    <property type="term" value="F:D-alanine-D-alanine ligase activity"/>
    <property type="evidence" value="ECO:0007669"/>
    <property type="project" value="InterPro"/>
</dbReference>
<dbReference type="EMBL" id="RQGD01000035">
    <property type="protein sequence ID" value="TGL57520.1"/>
    <property type="molecule type" value="Genomic_DNA"/>
</dbReference>
<evidence type="ECO:0000256" key="4">
    <source>
        <dbReference type="PROSITE-ProRule" id="PRU00409"/>
    </source>
</evidence>
<organism evidence="6 7">
    <name type="scientific">Leptospira ognonensis</name>
    <dbReference type="NCBI Taxonomy" id="2484945"/>
    <lineage>
        <taxon>Bacteria</taxon>
        <taxon>Pseudomonadati</taxon>
        <taxon>Spirochaetota</taxon>
        <taxon>Spirochaetia</taxon>
        <taxon>Leptospirales</taxon>
        <taxon>Leptospiraceae</taxon>
        <taxon>Leptospira</taxon>
    </lineage>
</organism>
<dbReference type="PANTHER" id="PTHR23132:SF23">
    <property type="entry name" value="D-ALANINE--D-ALANINE LIGASE B"/>
    <property type="match status" value="1"/>
</dbReference>
<dbReference type="PROSITE" id="PS50975">
    <property type="entry name" value="ATP_GRASP"/>
    <property type="match status" value="1"/>
</dbReference>
<dbReference type="InterPro" id="IPR013815">
    <property type="entry name" value="ATP_grasp_subdomain_1"/>
</dbReference>
<dbReference type="InterPro" id="IPR011095">
    <property type="entry name" value="Dala_Dala_lig_C"/>
</dbReference>
<dbReference type="Gene3D" id="3.30.1490.20">
    <property type="entry name" value="ATP-grasp fold, A domain"/>
    <property type="match status" value="1"/>
</dbReference>
<accession>A0A4R9JWV4</accession>
<dbReference type="GO" id="GO:0046872">
    <property type="term" value="F:metal ion binding"/>
    <property type="evidence" value="ECO:0007669"/>
    <property type="project" value="InterPro"/>
</dbReference>
<dbReference type="SUPFAM" id="SSF56059">
    <property type="entry name" value="Glutathione synthetase ATP-binding domain-like"/>
    <property type="match status" value="1"/>
</dbReference>
<dbReference type="PANTHER" id="PTHR23132">
    <property type="entry name" value="D-ALANINE--D-ALANINE LIGASE"/>
    <property type="match status" value="1"/>
</dbReference>
<dbReference type="AlphaFoldDB" id="A0A4R9JWV4"/>
<keyword evidence="4" id="KW-0547">Nucleotide-binding</keyword>
<protein>
    <submittedName>
        <fullName evidence="6">D-alanine--D-alanine ligase</fullName>
    </submittedName>
</protein>
<evidence type="ECO:0000313" key="6">
    <source>
        <dbReference type="EMBL" id="TGL57520.1"/>
    </source>
</evidence>
<evidence type="ECO:0000256" key="2">
    <source>
        <dbReference type="ARBA" id="ARBA00022598"/>
    </source>
</evidence>
<keyword evidence="4" id="KW-0067">ATP-binding</keyword>
<sequence length="351" mass="39964">MGRICLQGIPRGYGRHGLKTILLAADIYEHGPEGYTQEWESEKSILLLQESLIRLGHSVFLLERPKQVAEFILEYLKGKPREDLIVFNLVEGYQSRNREGYIPSLCEYLGVSYTGSDTYAQAVCLDKHLLKLICKDLDILTPKSRRLTNTSRTINGLKFPLFIKPNGEGSSLGINEESILHSNFDFERVSDKLFGKYDTLLLEEFIPGEDITIGLLGHSDHYQLTDPARISYSGTTYSEQIKSKSGMPEILNFDLPDGIAEHLKQVSLKIANHLKIIGPARFDFRWQGEEIYFLELNLTPGLSKVYSTLPMCWENSGRSYEEMLKLILISAQERFENSSEQHYGKGIPLYE</sequence>
<keyword evidence="3" id="KW-0961">Cell wall biogenesis/degradation</keyword>
<evidence type="ECO:0000313" key="7">
    <source>
        <dbReference type="Proteomes" id="UP000297693"/>
    </source>
</evidence>
<dbReference type="SUPFAM" id="SSF52440">
    <property type="entry name" value="PreATP-grasp domain"/>
    <property type="match status" value="1"/>
</dbReference>
<reference evidence="6" key="1">
    <citation type="journal article" date="2019" name="PLoS Negl. Trop. Dis.">
        <title>Revisiting the worldwide diversity of Leptospira species in the environment.</title>
        <authorList>
            <person name="Vincent A.T."/>
            <person name="Schiettekatte O."/>
            <person name="Bourhy P."/>
            <person name="Veyrier F.J."/>
            <person name="Picardeau M."/>
        </authorList>
    </citation>
    <scope>NUCLEOTIDE SEQUENCE [LARGE SCALE GENOMIC DNA]</scope>
    <source>
        <strain evidence="6">201702476</strain>
    </source>
</reference>
<dbReference type="InterPro" id="IPR011761">
    <property type="entry name" value="ATP-grasp"/>
</dbReference>
<dbReference type="InterPro" id="IPR016185">
    <property type="entry name" value="PreATP-grasp_dom_sf"/>
</dbReference>
<proteinExistence type="inferred from homology"/>
<dbReference type="Gene3D" id="3.30.470.20">
    <property type="entry name" value="ATP-grasp fold, B domain"/>
    <property type="match status" value="1"/>
</dbReference>
<dbReference type="GO" id="GO:0071555">
    <property type="term" value="P:cell wall organization"/>
    <property type="evidence" value="ECO:0007669"/>
    <property type="project" value="UniProtKB-KW"/>
</dbReference>
<comment type="similarity">
    <text evidence="1">Belongs to the D-alanine--D-alanine ligase family.</text>
</comment>
<comment type="caution">
    <text evidence="6">The sequence shown here is derived from an EMBL/GenBank/DDBJ whole genome shotgun (WGS) entry which is preliminary data.</text>
</comment>
<feature type="domain" description="ATP-grasp" evidence="5">
    <location>
        <begin position="131"/>
        <end position="329"/>
    </location>
</feature>
<keyword evidence="2 6" id="KW-0436">Ligase</keyword>
<keyword evidence="7" id="KW-1185">Reference proteome</keyword>
<evidence type="ECO:0000259" key="5">
    <source>
        <dbReference type="PROSITE" id="PS50975"/>
    </source>
</evidence>
<dbReference type="OrthoDB" id="9813261at2"/>
<evidence type="ECO:0000256" key="1">
    <source>
        <dbReference type="ARBA" id="ARBA00010871"/>
    </source>
</evidence>
<dbReference type="GO" id="GO:0005524">
    <property type="term" value="F:ATP binding"/>
    <property type="evidence" value="ECO:0007669"/>
    <property type="project" value="UniProtKB-UniRule"/>
</dbReference>
<dbReference type="Proteomes" id="UP000297693">
    <property type="component" value="Unassembled WGS sequence"/>
</dbReference>
<dbReference type="Pfam" id="PF07478">
    <property type="entry name" value="Dala_Dala_lig_C"/>
    <property type="match status" value="1"/>
</dbReference>
<gene>
    <name evidence="6" type="ORF">EHQ58_14690</name>
</gene>
<evidence type="ECO:0000256" key="3">
    <source>
        <dbReference type="ARBA" id="ARBA00023316"/>
    </source>
</evidence>
<name>A0A4R9JWV4_9LEPT</name>